<accession>A0A3M8BZ43</accession>
<dbReference type="OrthoDB" id="403896at2"/>
<dbReference type="GO" id="GO:0015833">
    <property type="term" value="P:peptide transport"/>
    <property type="evidence" value="ECO:0007669"/>
    <property type="project" value="UniProtKB-KW"/>
</dbReference>
<feature type="domain" description="Solute-binding protein family 5" evidence="6">
    <location>
        <begin position="76"/>
        <end position="449"/>
    </location>
</feature>
<keyword evidence="5" id="KW-0571">Peptide transport</keyword>
<dbReference type="GO" id="GO:0043190">
    <property type="term" value="C:ATP-binding cassette (ABC) transporter complex"/>
    <property type="evidence" value="ECO:0007669"/>
    <property type="project" value="InterPro"/>
</dbReference>
<dbReference type="FunFam" id="3.90.76.10:FF:000001">
    <property type="entry name" value="Oligopeptide ABC transporter substrate-binding protein"/>
    <property type="match status" value="1"/>
</dbReference>
<dbReference type="Gene3D" id="3.90.76.10">
    <property type="entry name" value="Dipeptide-binding Protein, Domain 1"/>
    <property type="match status" value="1"/>
</dbReference>
<dbReference type="EMBL" id="RHHR01000043">
    <property type="protein sequence ID" value="RNB68599.1"/>
    <property type="molecule type" value="Genomic_DNA"/>
</dbReference>
<evidence type="ECO:0000256" key="4">
    <source>
        <dbReference type="ARBA" id="ARBA00022729"/>
    </source>
</evidence>
<dbReference type="GO" id="GO:1904680">
    <property type="term" value="F:peptide transmembrane transporter activity"/>
    <property type="evidence" value="ECO:0007669"/>
    <property type="project" value="TreeGrafter"/>
</dbReference>
<protein>
    <submittedName>
        <fullName evidence="7">Peptide ABC transporter substrate-binding protein</fullName>
    </submittedName>
</protein>
<comment type="caution">
    <text evidence="7">The sequence shown here is derived from an EMBL/GenBank/DDBJ whole genome shotgun (WGS) entry which is preliminary data.</text>
</comment>
<dbReference type="SUPFAM" id="SSF53850">
    <property type="entry name" value="Periplasmic binding protein-like II"/>
    <property type="match status" value="1"/>
</dbReference>
<organism evidence="7 8">
    <name type="scientific">Brevibacillus invocatus</name>
    <dbReference type="NCBI Taxonomy" id="173959"/>
    <lineage>
        <taxon>Bacteria</taxon>
        <taxon>Bacillati</taxon>
        <taxon>Bacillota</taxon>
        <taxon>Bacilli</taxon>
        <taxon>Bacillales</taxon>
        <taxon>Paenibacillaceae</taxon>
        <taxon>Brevibacillus</taxon>
    </lineage>
</organism>
<evidence type="ECO:0000256" key="3">
    <source>
        <dbReference type="ARBA" id="ARBA00022448"/>
    </source>
</evidence>
<dbReference type="PANTHER" id="PTHR30290">
    <property type="entry name" value="PERIPLASMIC BINDING COMPONENT OF ABC TRANSPORTER"/>
    <property type="match status" value="1"/>
</dbReference>
<name>A0A3M8BZ43_9BACL</name>
<dbReference type="FunFam" id="3.10.105.10:FF:000001">
    <property type="entry name" value="Oligopeptide ABC transporter, oligopeptide-binding protein"/>
    <property type="match status" value="1"/>
</dbReference>
<dbReference type="AlphaFoldDB" id="A0A3M8BZ43"/>
<evidence type="ECO:0000256" key="1">
    <source>
        <dbReference type="ARBA" id="ARBA00004196"/>
    </source>
</evidence>
<dbReference type="PIRSF" id="PIRSF002741">
    <property type="entry name" value="MppA"/>
    <property type="match status" value="1"/>
</dbReference>
<evidence type="ECO:0000313" key="8">
    <source>
        <dbReference type="Proteomes" id="UP000282028"/>
    </source>
</evidence>
<dbReference type="InterPro" id="IPR039424">
    <property type="entry name" value="SBP_5"/>
</dbReference>
<keyword evidence="3" id="KW-0813">Transport</keyword>
<dbReference type="PANTHER" id="PTHR30290:SF79">
    <property type="entry name" value="DIPEPTIDE-BINDING PROTEIN DPPE"/>
    <property type="match status" value="1"/>
</dbReference>
<evidence type="ECO:0000259" key="6">
    <source>
        <dbReference type="Pfam" id="PF00496"/>
    </source>
</evidence>
<sequence length="528" mass="60492">MVFHIFLIVTILLPKAPVQAVEMKASASDEHILRLAVMSDPITLDPSVAEDTTSVAFIQALFDGLTRIGKDGKAHESMAEKIEVSDDLVTYTFHLRNAKWSNGDPVTAHDFEYAWKQVIDPENAASYAYQMFPIKNAEKAQWGEASLNEVGVKALNDKTLQVTLEHPTPYFLELTSFYSYYPVNKKLANSNPNWAQNVNTHVGNGPFKLTMWERGDRIKLIKNDNYWDKNSVRLDGIDFSIIRDGDQEFSKFLKGELDWAGSPLGNIPANAVPKLIEHRLLYVKPIAGVYWYKFNTEQPPFQNAKIRKAFAYALDRQTLFENVSMYHIAALGVVPPSMKVKEMHYLKDNDVETAKKLLAEGMMEMGIKSLPHITLSINSGEGHEVIAREVLRQWKESLGVDVKLEVKEWQVHLEDMHDGNYQLGRMGWLADFNDPINFLELFKYKDGGTNDTRWENSKYIELLNQSSMEKDPIKREKIMEQAEQILMDEMPVMPIYYYINSWVKREYVQDVVIDGLGSVDYKWASITE</sequence>
<comment type="similarity">
    <text evidence="2">Belongs to the bacterial solute-binding protein 5 family.</text>
</comment>
<dbReference type="Gene3D" id="3.40.190.10">
    <property type="entry name" value="Periplasmic binding protein-like II"/>
    <property type="match status" value="1"/>
</dbReference>
<evidence type="ECO:0000313" key="7">
    <source>
        <dbReference type="EMBL" id="RNB68599.1"/>
    </source>
</evidence>
<dbReference type="Pfam" id="PF00496">
    <property type="entry name" value="SBP_bac_5"/>
    <property type="match status" value="1"/>
</dbReference>
<dbReference type="InterPro" id="IPR000914">
    <property type="entry name" value="SBP_5_dom"/>
</dbReference>
<gene>
    <name evidence="7" type="ORF">EDM52_20020</name>
</gene>
<keyword evidence="8" id="KW-1185">Reference proteome</keyword>
<dbReference type="CDD" id="cd08504">
    <property type="entry name" value="PBP2_OppA"/>
    <property type="match status" value="1"/>
</dbReference>
<dbReference type="InterPro" id="IPR030678">
    <property type="entry name" value="Peptide/Ni-bd"/>
</dbReference>
<dbReference type="GO" id="GO:0030288">
    <property type="term" value="C:outer membrane-bounded periplasmic space"/>
    <property type="evidence" value="ECO:0007669"/>
    <property type="project" value="UniProtKB-ARBA"/>
</dbReference>
<comment type="subcellular location">
    <subcellularLocation>
        <location evidence="1">Cell envelope</location>
    </subcellularLocation>
</comment>
<dbReference type="Gene3D" id="3.10.105.10">
    <property type="entry name" value="Dipeptide-binding Protein, Domain 3"/>
    <property type="match status" value="1"/>
</dbReference>
<keyword evidence="5" id="KW-0653">Protein transport</keyword>
<reference evidence="7 8" key="1">
    <citation type="submission" date="2018-10" db="EMBL/GenBank/DDBJ databases">
        <title>Phylogenomics of Brevibacillus.</title>
        <authorList>
            <person name="Dunlap C."/>
        </authorList>
    </citation>
    <scope>NUCLEOTIDE SEQUENCE [LARGE SCALE GENOMIC DNA]</scope>
    <source>
        <strain evidence="7 8">JCM 12215</strain>
    </source>
</reference>
<dbReference type="Proteomes" id="UP000282028">
    <property type="component" value="Unassembled WGS sequence"/>
</dbReference>
<evidence type="ECO:0000256" key="2">
    <source>
        <dbReference type="ARBA" id="ARBA00005695"/>
    </source>
</evidence>
<keyword evidence="4" id="KW-0732">Signal</keyword>
<evidence type="ECO:0000256" key="5">
    <source>
        <dbReference type="ARBA" id="ARBA00022856"/>
    </source>
</evidence>
<proteinExistence type="inferred from homology"/>